<dbReference type="AlphaFoldDB" id="A0AAD5W3S1"/>
<feature type="coiled-coil region" evidence="1">
    <location>
        <begin position="541"/>
        <end position="601"/>
    </location>
</feature>
<comment type="caution">
    <text evidence="3">The sequence shown here is derived from an EMBL/GenBank/DDBJ whole genome shotgun (WGS) entry which is preliminary data.</text>
</comment>
<feature type="compositionally biased region" description="Basic and acidic residues" evidence="2">
    <location>
        <begin position="869"/>
        <end position="879"/>
    </location>
</feature>
<dbReference type="Pfam" id="PF18758">
    <property type="entry name" value="KDZ"/>
    <property type="match status" value="1"/>
</dbReference>
<feature type="region of interest" description="Disordered" evidence="2">
    <location>
        <begin position="850"/>
        <end position="892"/>
    </location>
</feature>
<keyword evidence="1" id="KW-0175">Coiled coil</keyword>
<sequence length="903" mass="102709">MEVLSHQQARRVMALDNIRASKRKAEEEVAATARKNRRLDLSQDTLDDDDGGVTAQDLLNGVVQVDLSHAGGEFLQILLDDPEYTAQFKTKYKDCRTRRDRVLARNEGFRIQLDAMARSYLEWRKSIESGGLDTADPPPPADVGTGMTVTVVDTFWEGVAAAFVCLGLIPCAPKWPSLVITTRLLELYHKTSARCPSLTIQPFVKSICDVHGLPYRPYLWEQFSFCYDVYLNICDTACALTLAVLGCDTSRWRLKNFCAACTYKLKGEADLIFSMLITMDGNNLLKRLMRKEDDEITDDGPVGVVGGSRERLDDRVVKGDYYLTCAQVDHWTKDRIQEQMQNIVPCSDSEEPNPCAMRWTNMINNMTSRMWSVFDETGIFLALCQHGFVLLVADMIRSGELSKYPLAIIEAVLKTFGENIACGYDIGCKFGTTISLTTLGPMAEKLKFRSVVGAFHGHAHNRLCQLTSLPTYVAGLFHCNNYRQALGILDDKPALLAGMENEKIADRQVFASWLKEEGDYLSKLSKEPEEEKEHLDYYQALVNLQARETELTEVLQEWQVKTSDPSDPEAKRAETLYNNHCRRAQDNVDRAKAVVDRLEESIPILNPWTPSMPEYQKAAERSRACSYRQSLDELEALVVSRIFELTKMNMSQTGYKLRRHIGKALQTQSRGIRRALDKYNLAAHALKPPHPIITYEAIMEYSFLSQFDLLRDTRQDVRDRPWSTPMARYLMDKHFKILRAEEEITRLNIEIRRVITHLHDEECFLCLKENQTQATDPLLAYQIRLYHLERTPYAEIHMRRFKNLASNPRFTGTLLPETAMSDELQIKDGGDIVPTVISTCLSNKKEALESATSTVTQNSDGANTTGSKDSNHDQQHSEGKGATSKRTRMRTRLRIYRNILDKP</sequence>
<protein>
    <submittedName>
        <fullName evidence="3">Uncharacterized protein</fullName>
    </submittedName>
</protein>
<name>A0AAD5W3S1_9AGAR</name>
<dbReference type="Proteomes" id="UP001213000">
    <property type="component" value="Unassembled WGS sequence"/>
</dbReference>
<evidence type="ECO:0000256" key="1">
    <source>
        <dbReference type="SAM" id="Coils"/>
    </source>
</evidence>
<evidence type="ECO:0000313" key="4">
    <source>
        <dbReference type="Proteomes" id="UP001213000"/>
    </source>
</evidence>
<keyword evidence="4" id="KW-1185">Reference proteome</keyword>
<reference evidence="3" key="1">
    <citation type="submission" date="2022-07" db="EMBL/GenBank/DDBJ databases">
        <title>Genome Sequence of Leucocoprinus birnbaumii.</title>
        <authorList>
            <person name="Buettner E."/>
        </authorList>
    </citation>
    <scope>NUCLEOTIDE SEQUENCE</scope>
    <source>
        <strain evidence="3">VT141</strain>
    </source>
</reference>
<gene>
    <name evidence="3" type="ORF">NP233_g487</name>
</gene>
<dbReference type="PANTHER" id="PTHR33096:SF1">
    <property type="entry name" value="CXC1-LIKE CYSTEINE CLUSTER ASSOCIATED WITH KDZ TRANSPOSASES DOMAIN-CONTAINING PROTEIN"/>
    <property type="match status" value="1"/>
</dbReference>
<accession>A0AAD5W3S1</accession>
<organism evidence="3 4">
    <name type="scientific">Leucocoprinus birnbaumii</name>
    <dbReference type="NCBI Taxonomy" id="56174"/>
    <lineage>
        <taxon>Eukaryota</taxon>
        <taxon>Fungi</taxon>
        <taxon>Dikarya</taxon>
        <taxon>Basidiomycota</taxon>
        <taxon>Agaricomycotina</taxon>
        <taxon>Agaricomycetes</taxon>
        <taxon>Agaricomycetidae</taxon>
        <taxon>Agaricales</taxon>
        <taxon>Agaricineae</taxon>
        <taxon>Agaricaceae</taxon>
        <taxon>Leucocoprinus</taxon>
    </lineage>
</organism>
<dbReference type="EMBL" id="JANIEX010000013">
    <property type="protein sequence ID" value="KAJ3576382.1"/>
    <property type="molecule type" value="Genomic_DNA"/>
</dbReference>
<feature type="compositionally biased region" description="Basic residues" evidence="2">
    <location>
        <begin position="883"/>
        <end position="892"/>
    </location>
</feature>
<evidence type="ECO:0000256" key="2">
    <source>
        <dbReference type="SAM" id="MobiDB-lite"/>
    </source>
</evidence>
<dbReference type="InterPro" id="IPR040521">
    <property type="entry name" value="KDZ"/>
</dbReference>
<feature type="compositionally biased region" description="Polar residues" evidence="2">
    <location>
        <begin position="850"/>
        <end position="868"/>
    </location>
</feature>
<proteinExistence type="predicted"/>
<dbReference type="PANTHER" id="PTHR33096">
    <property type="entry name" value="CXC2 DOMAIN-CONTAINING PROTEIN"/>
    <property type="match status" value="1"/>
</dbReference>
<evidence type="ECO:0000313" key="3">
    <source>
        <dbReference type="EMBL" id="KAJ3576382.1"/>
    </source>
</evidence>